<evidence type="ECO:0000259" key="2">
    <source>
        <dbReference type="PROSITE" id="PS50994"/>
    </source>
</evidence>
<dbReference type="InterPro" id="IPR036397">
    <property type="entry name" value="RNaseH_sf"/>
</dbReference>
<dbReference type="Proteomes" id="UP001501221">
    <property type="component" value="Unassembled WGS sequence"/>
</dbReference>
<dbReference type="SUPFAM" id="SSF53098">
    <property type="entry name" value="Ribonuclease H-like"/>
    <property type="match status" value="1"/>
</dbReference>
<dbReference type="PANTHER" id="PTHR35004:SF8">
    <property type="entry name" value="TRANSPOSASE RV3428C-RELATED"/>
    <property type="match status" value="1"/>
</dbReference>
<evidence type="ECO:0000313" key="3">
    <source>
        <dbReference type="EMBL" id="GAA0211145.1"/>
    </source>
</evidence>
<dbReference type="RefSeq" id="WP_343989435.1">
    <property type="nucleotide sequence ID" value="NZ_BAAAFM010000006.1"/>
</dbReference>
<dbReference type="InterPro" id="IPR054353">
    <property type="entry name" value="IstA-like_C"/>
</dbReference>
<reference evidence="3 4" key="1">
    <citation type="journal article" date="2019" name="Int. J. Syst. Evol. Microbiol.">
        <title>The Global Catalogue of Microorganisms (GCM) 10K type strain sequencing project: providing services to taxonomists for standard genome sequencing and annotation.</title>
        <authorList>
            <consortium name="The Broad Institute Genomics Platform"/>
            <consortium name="The Broad Institute Genome Sequencing Center for Infectious Disease"/>
            <person name="Wu L."/>
            <person name="Ma J."/>
        </authorList>
    </citation>
    <scope>NUCLEOTIDE SEQUENCE [LARGE SCALE GENOMIC DNA]</scope>
    <source>
        <strain evidence="3 4">JCM 16211</strain>
    </source>
</reference>
<dbReference type="EMBL" id="BAAAFM010000006">
    <property type="protein sequence ID" value="GAA0211145.1"/>
    <property type="molecule type" value="Genomic_DNA"/>
</dbReference>
<evidence type="ECO:0000256" key="1">
    <source>
        <dbReference type="ARBA" id="ARBA00009277"/>
    </source>
</evidence>
<dbReference type="NCBIfam" id="NF033546">
    <property type="entry name" value="transpos_IS21"/>
    <property type="match status" value="1"/>
</dbReference>
<dbReference type="InterPro" id="IPR001584">
    <property type="entry name" value="Integrase_cat-core"/>
</dbReference>
<name>A0ABN0T3B1_9GAMM</name>
<evidence type="ECO:0000313" key="4">
    <source>
        <dbReference type="Proteomes" id="UP001501221"/>
    </source>
</evidence>
<proteinExistence type="inferred from homology"/>
<dbReference type="PROSITE" id="PS50994">
    <property type="entry name" value="INTEGRASE"/>
    <property type="match status" value="1"/>
</dbReference>
<organism evidence="3 4">
    <name type="scientific">Kangiella japonica</name>
    <dbReference type="NCBI Taxonomy" id="647384"/>
    <lineage>
        <taxon>Bacteria</taxon>
        <taxon>Pseudomonadati</taxon>
        <taxon>Pseudomonadota</taxon>
        <taxon>Gammaproteobacteria</taxon>
        <taxon>Kangiellales</taxon>
        <taxon>Kangiellaceae</taxon>
        <taxon>Kangiella</taxon>
    </lineage>
</organism>
<sequence>MALSPDEIRSLLRYIANTNYSNNKIGKLCGCSKDTVSKYRRITAEFSLSLPEIINQTDDNLLNYFQHSRSQELSKRRPNIDKILKELQRKGMTRKLLYLEYVEEEPVTSLSYAQFCNLIREAESKLSPAMRLKHFAGEVVQVDYSGKKATYIDITKGEVRKAEVFVGIMACSQYVFACATNTQNLSDWIQAHKKMYEFFGGVAAVEVVDNLKSAITKPGKNFVANKSFEEFANHYNFSIAPARIYRPKDKALVERNVRLIQERILMALRHKTFYSLAELNEAILKRLKDINEATFKNFDASRKEWFEQFDKPLLKSLPTHEFEFGEWLGPRKVPRDYHLLVYKHAYSLPCSFIGEKVTTKVTPNQVLFFSKNKQIAVHKRSSNEGGFTTDINHMPSNHRAYAQQSKADFIEWAKQYGISCMQLVEEQFSTLEDYSIIARQKCNRLKSLSKDFPKVEFVKACDYAVKVHLMTPTNLQNILTLKRYNMEYSPPMDVQFELPLHDTRGGDYYQQGGQQ</sequence>
<gene>
    <name evidence="3" type="primary">istA</name>
    <name evidence="3" type="ORF">GCM10009123_17960</name>
</gene>
<dbReference type="PANTHER" id="PTHR35004">
    <property type="entry name" value="TRANSPOSASE RV3428C-RELATED"/>
    <property type="match status" value="1"/>
</dbReference>
<feature type="domain" description="Integrase catalytic" evidence="2">
    <location>
        <begin position="124"/>
        <end position="313"/>
    </location>
</feature>
<keyword evidence="4" id="KW-1185">Reference proteome</keyword>
<dbReference type="InterPro" id="IPR012337">
    <property type="entry name" value="RNaseH-like_sf"/>
</dbReference>
<comment type="caution">
    <text evidence="3">The sequence shown here is derived from an EMBL/GenBank/DDBJ whole genome shotgun (WGS) entry which is preliminary data.</text>
</comment>
<accession>A0ABN0T3B1</accession>
<dbReference type="Pfam" id="PF22483">
    <property type="entry name" value="Mu-transpos_C_2"/>
    <property type="match status" value="1"/>
</dbReference>
<dbReference type="Gene3D" id="3.30.420.10">
    <property type="entry name" value="Ribonuclease H-like superfamily/Ribonuclease H"/>
    <property type="match status" value="1"/>
</dbReference>
<protein>
    <submittedName>
        <fullName evidence="3">IS21 family transposase</fullName>
    </submittedName>
</protein>
<comment type="similarity">
    <text evidence="1">Belongs to the transposase IS21/IS408/IS1162 family.</text>
</comment>